<accession>A0A9X1LE64</accession>
<feature type="transmembrane region" description="Helical" evidence="1">
    <location>
        <begin position="12"/>
        <end position="31"/>
    </location>
</feature>
<name>A0A9X1LE64_9GAMM</name>
<keyword evidence="1" id="KW-0472">Membrane</keyword>
<dbReference type="AlphaFoldDB" id="A0A9X1LE64"/>
<keyword evidence="1" id="KW-1133">Transmembrane helix</keyword>
<proteinExistence type="predicted"/>
<keyword evidence="1" id="KW-0812">Transmembrane</keyword>
<sequence>MFSLKASRLKTSRLGVAVWLLVLVTCLVLLQGYWMPAVWRAFLLCGVVIVSLLGLIYTHRRAKYITLNEQGAFLCQGEAYDPLIFVRANAIQLIAKRKRSVRVVDCVWPAYQVIYRDSLGAQEYAVLRSFAAQQILLGRHDNAKTSSYVDR</sequence>
<dbReference type="RefSeq" id="WP_226753344.1">
    <property type="nucleotide sequence ID" value="NZ_JAJATW010000003.1"/>
</dbReference>
<comment type="caution">
    <text evidence="2">The sequence shown here is derived from an EMBL/GenBank/DDBJ whole genome shotgun (WGS) entry which is preliminary data.</text>
</comment>
<organism evidence="2 3">
    <name type="scientific">Marinomonas algarum</name>
    <dbReference type="NCBI Taxonomy" id="2883105"/>
    <lineage>
        <taxon>Bacteria</taxon>
        <taxon>Pseudomonadati</taxon>
        <taxon>Pseudomonadota</taxon>
        <taxon>Gammaproteobacteria</taxon>
        <taxon>Oceanospirillales</taxon>
        <taxon>Oceanospirillaceae</taxon>
        <taxon>Marinomonas</taxon>
    </lineage>
</organism>
<dbReference type="EMBL" id="JAJATW010000003">
    <property type="protein sequence ID" value="MCB5160963.1"/>
    <property type="molecule type" value="Genomic_DNA"/>
</dbReference>
<keyword evidence="3" id="KW-1185">Reference proteome</keyword>
<evidence type="ECO:0000256" key="1">
    <source>
        <dbReference type="SAM" id="Phobius"/>
    </source>
</evidence>
<evidence type="ECO:0000313" key="2">
    <source>
        <dbReference type="EMBL" id="MCB5160963.1"/>
    </source>
</evidence>
<feature type="transmembrane region" description="Helical" evidence="1">
    <location>
        <begin position="37"/>
        <end position="57"/>
    </location>
</feature>
<protein>
    <submittedName>
        <fullName evidence="2">Uncharacterized protein</fullName>
    </submittedName>
</protein>
<gene>
    <name evidence="2" type="ORF">LG368_03500</name>
</gene>
<dbReference type="Proteomes" id="UP001139095">
    <property type="component" value="Unassembled WGS sequence"/>
</dbReference>
<reference evidence="2" key="1">
    <citation type="submission" date="2021-10" db="EMBL/GenBank/DDBJ databases">
        <title>Marinomonas pontica sp. nov., isolated from the Black Sea.</title>
        <authorList>
            <person name="Zhao L.-H."/>
            <person name="Xue J.-H."/>
        </authorList>
    </citation>
    <scope>NUCLEOTIDE SEQUENCE</scope>
    <source>
        <strain evidence="2">E8</strain>
    </source>
</reference>
<evidence type="ECO:0000313" key="3">
    <source>
        <dbReference type="Proteomes" id="UP001139095"/>
    </source>
</evidence>